<dbReference type="Proteomes" id="UP000178606">
    <property type="component" value="Unassembled WGS sequence"/>
</dbReference>
<evidence type="ECO:0008006" key="3">
    <source>
        <dbReference type="Google" id="ProtNLM"/>
    </source>
</evidence>
<gene>
    <name evidence="1" type="ORF">A3F84_29690</name>
</gene>
<organism evidence="1 2">
    <name type="scientific">Handelsmanbacteria sp. (strain RIFCSPLOWO2_12_FULL_64_10)</name>
    <dbReference type="NCBI Taxonomy" id="1817868"/>
    <lineage>
        <taxon>Bacteria</taxon>
        <taxon>Candidatus Handelsmaniibacteriota</taxon>
    </lineage>
</organism>
<reference evidence="1 2" key="1">
    <citation type="journal article" date="2016" name="Nat. Commun.">
        <title>Thousands of microbial genomes shed light on interconnected biogeochemical processes in an aquifer system.</title>
        <authorList>
            <person name="Anantharaman K."/>
            <person name="Brown C.T."/>
            <person name="Hug L.A."/>
            <person name="Sharon I."/>
            <person name="Castelle C.J."/>
            <person name="Probst A.J."/>
            <person name="Thomas B.C."/>
            <person name="Singh A."/>
            <person name="Wilkins M.J."/>
            <person name="Karaoz U."/>
            <person name="Brodie E.L."/>
            <person name="Williams K.H."/>
            <person name="Hubbard S.S."/>
            <person name="Banfield J.F."/>
        </authorList>
    </citation>
    <scope>NUCLEOTIDE SEQUENCE [LARGE SCALE GENOMIC DNA]</scope>
    <source>
        <strain evidence="2">RIFCSPLOWO2_12_FULL_64_10</strain>
    </source>
</reference>
<accession>A0A1F6D2H2</accession>
<dbReference type="AlphaFoldDB" id="A0A1F6D2H2"/>
<comment type="caution">
    <text evidence="1">The sequence shown here is derived from an EMBL/GenBank/DDBJ whole genome shotgun (WGS) entry which is preliminary data.</text>
</comment>
<proteinExistence type="predicted"/>
<protein>
    <recommendedName>
        <fullName evidence="3">Neutral/alkaline non-lysosomal ceramidase N-terminal domain-containing protein</fullName>
    </recommendedName>
</protein>
<dbReference type="EMBL" id="MFKF01000074">
    <property type="protein sequence ID" value="OGG55510.1"/>
    <property type="molecule type" value="Genomic_DNA"/>
</dbReference>
<evidence type="ECO:0000313" key="1">
    <source>
        <dbReference type="EMBL" id="OGG55510.1"/>
    </source>
</evidence>
<sequence>MDSKMGPIVDGMPVYIETRTLPELPQRPSQVRDEGAPAGKRLRAGVARVDITPPGPVTMWGFQPRPSAGVHDRLHVRALVLDNGDDRLAIVSIETLHLHGFEEIERTRREVHERTGIPAQNVLLNPTHTHSGYEGPFYEACVEAVVQAWENRKGARIGIGSKMIYGIGSSRRLPSGAGLWESNQPNPEAAMDNECGVIRVEDDRRNLIAVVVNYSSHPTVLDGDNTLLSGDYAGIGMAEVEKRLGGGAVALFLQGCAGDTGTQTFRKSRTIPEAERLGRRLADEVCDIVQRVDVTSWVHLDGRNRMIELPQKGLDPERPPTIPPIVEGKGIRDEIQALVIGDTLILAVGSMEAYVEIGLSIKKASPFKHTFTLAYSNGPWLGYLPSAHGYAVNDPDAKTTPFAPEAPHVLAEEALRLACEMGQV</sequence>
<evidence type="ECO:0000313" key="2">
    <source>
        <dbReference type="Proteomes" id="UP000178606"/>
    </source>
</evidence>
<name>A0A1F6D2H2_HANXR</name>